<keyword evidence="2" id="KW-0472">Membrane</keyword>
<feature type="transmembrane region" description="Helical" evidence="2">
    <location>
        <begin position="65"/>
        <end position="90"/>
    </location>
</feature>
<evidence type="ECO:0000313" key="5">
    <source>
        <dbReference type="Proteomes" id="UP001198151"/>
    </source>
</evidence>
<evidence type="ECO:0000259" key="3">
    <source>
        <dbReference type="Pfam" id="PF00892"/>
    </source>
</evidence>
<reference evidence="4 5" key="1">
    <citation type="submission" date="2021-10" db="EMBL/GenBank/DDBJ databases">
        <title>Anaerobic single-cell dispensing facilitates the cultivation of human gut bacteria.</title>
        <authorList>
            <person name="Afrizal A."/>
        </authorList>
    </citation>
    <scope>NUCLEOTIDE SEQUENCE [LARGE SCALE GENOMIC DNA]</scope>
    <source>
        <strain evidence="4 5">CLA-AA-H200</strain>
    </source>
</reference>
<keyword evidence="2" id="KW-0812">Transmembrane</keyword>
<feature type="domain" description="EamA" evidence="3">
    <location>
        <begin position="3"/>
        <end position="137"/>
    </location>
</feature>
<dbReference type="Pfam" id="PF00892">
    <property type="entry name" value="EamA"/>
    <property type="match status" value="2"/>
</dbReference>
<comment type="caution">
    <text evidence="4">The sequence shown here is derived from an EMBL/GenBank/DDBJ whole genome shotgun (WGS) entry which is preliminary data.</text>
</comment>
<dbReference type="SUPFAM" id="SSF103481">
    <property type="entry name" value="Multidrug resistance efflux transporter EmrE"/>
    <property type="match status" value="2"/>
</dbReference>
<feature type="domain" description="EamA" evidence="3">
    <location>
        <begin position="146"/>
        <end position="281"/>
    </location>
</feature>
<dbReference type="Gene3D" id="1.10.3730.20">
    <property type="match status" value="1"/>
</dbReference>
<dbReference type="PANTHER" id="PTHR22911">
    <property type="entry name" value="ACYL-MALONYL CONDENSING ENZYME-RELATED"/>
    <property type="match status" value="1"/>
</dbReference>
<accession>A0ABS8G1G3</accession>
<dbReference type="Proteomes" id="UP001198151">
    <property type="component" value="Unassembled WGS sequence"/>
</dbReference>
<feature type="transmembrane region" description="Helical" evidence="2">
    <location>
        <begin position="180"/>
        <end position="202"/>
    </location>
</feature>
<dbReference type="PANTHER" id="PTHR22911:SF137">
    <property type="entry name" value="SOLUTE CARRIER FAMILY 35 MEMBER G2-RELATED"/>
    <property type="match status" value="1"/>
</dbReference>
<feature type="transmembrane region" description="Helical" evidence="2">
    <location>
        <begin position="121"/>
        <end position="141"/>
    </location>
</feature>
<evidence type="ECO:0000313" key="4">
    <source>
        <dbReference type="EMBL" id="MCC2256155.1"/>
    </source>
</evidence>
<proteinExistence type="inferred from homology"/>
<comment type="similarity">
    <text evidence="1">Belongs to the EamA transporter family.</text>
</comment>
<dbReference type="EMBL" id="JAJEQX010000052">
    <property type="protein sequence ID" value="MCC2256155.1"/>
    <property type="molecule type" value="Genomic_DNA"/>
</dbReference>
<protein>
    <submittedName>
        <fullName evidence="4">DMT family transporter</fullName>
    </submittedName>
</protein>
<organism evidence="4 5">
    <name type="scientific">Ruminococcus turbiniformis</name>
    <dbReference type="NCBI Taxonomy" id="2881258"/>
    <lineage>
        <taxon>Bacteria</taxon>
        <taxon>Bacillati</taxon>
        <taxon>Bacillota</taxon>
        <taxon>Clostridia</taxon>
        <taxon>Eubacteriales</taxon>
        <taxon>Oscillospiraceae</taxon>
        <taxon>Ruminococcus</taxon>
    </lineage>
</organism>
<feature type="transmembrane region" description="Helical" evidence="2">
    <location>
        <begin position="264"/>
        <end position="285"/>
    </location>
</feature>
<name>A0ABS8G1G3_9FIRM</name>
<feature type="transmembrane region" description="Helical" evidence="2">
    <location>
        <begin position="32"/>
        <end position="53"/>
    </location>
</feature>
<feature type="transmembrane region" description="Helical" evidence="2">
    <location>
        <begin position="96"/>
        <end position="114"/>
    </location>
</feature>
<dbReference type="InterPro" id="IPR000620">
    <property type="entry name" value="EamA_dom"/>
</dbReference>
<evidence type="ECO:0000256" key="2">
    <source>
        <dbReference type="SAM" id="Phobius"/>
    </source>
</evidence>
<dbReference type="RefSeq" id="WP_227709136.1">
    <property type="nucleotide sequence ID" value="NZ_JAJEQX010000052.1"/>
</dbReference>
<dbReference type="InterPro" id="IPR037185">
    <property type="entry name" value="EmrE-like"/>
</dbReference>
<feature type="transmembrane region" description="Helical" evidence="2">
    <location>
        <begin position="208"/>
        <end position="227"/>
    </location>
</feature>
<feature type="transmembrane region" description="Helical" evidence="2">
    <location>
        <begin position="239"/>
        <end position="258"/>
    </location>
</feature>
<keyword evidence="2" id="KW-1133">Transmembrane helix</keyword>
<evidence type="ECO:0000256" key="1">
    <source>
        <dbReference type="ARBA" id="ARBA00007362"/>
    </source>
</evidence>
<gene>
    <name evidence="4" type="ORF">LKD70_17375</name>
</gene>
<feature type="transmembrane region" description="Helical" evidence="2">
    <location>
        <begin position="147"/>
        <end position="164"/>
    </location>
</feature>
<keyword evidence="5" id="KW-1185">Reference proteome</keyword>
<sequence>MALGFICVAGAGTILGIMPTIQKQVMLNGLPMYSLMLYTSWTITIVCILAALIRKHSLKASKVQVIQGLLMGVFGLFLTPILLNSSYLYLPVGTTLMLNFLYPAIVCIIMGVGFKAGFSRLQIAAIVVSILGMAFLTGAGGDLSGKGIAMAIASAFTYGIYLVGNEKGPVNELPIEVKMFYISLPGAAAFSVIAPATGSFVVPDNITTWVMAIGGSGLFTVGGYFLMIYGIGKLGASTAAFVSMVEPIVSTVFGTLWFRDPVTVGIVAGSCLVVGSILLIAIDGYQKSKRGTQSKAGQTA</sequence>